<dbReference type="Proteomes" id="UP000222542">
    <property type="component" value="Unassembled WGS sequence"/>
</dbReference>
<dbReference type="InterPro" id="IPR013187">
    <property type="entry name" value="F-box-assoc_dom_typ3"/>
</dbReference>
<protein>
    <recommendedName>
        <fullName evidence="2">F-box associated beta-propeller type 3 domain-containing protein</fullName>
    </recommendedName>
</protein>
<proteinExistence type="predicted"/>
<evidence type="ECO:0000313" key="3">
    <source>
        <dbReference type="EMBL" id="PHT92082.1"/>
    </source>
</evidence>
<feature type="region of interest" description="Disordered" evidence="1">
    <location>
        <begin position="1"/>
        <end position="28"/>
    </location>
</feature>
<dbReference type="Gramene" id="PHT92082">
    <property type="protein sequence ID" value="PHT92082"/>
    <property type="gene ID" value="T459_07195"/>
</dbReference>
<keyword evidence="4" id="KW-1185">Reference proteome</keyword>
<dbReference type="PANTHER" id="PTHR31790:SF392">
    <property type="entry name" value="F-BOX DOMAIN-CONTAINING PROTEIN"/>
    <property type="match status" value="1"/>
</dbReference>
<sequence>MGHDTNTGDDDEHMGDDSNNSGDDDDFTNVEEDYGGCTYGLAYDPISHDYKVFMISMFRPDDNEIFTLKNNASWRIIDHKISGRTDSSMLTGGEYLPFVHGAFHWIGMLSRFCVVSFNISDEMYGEISLPAIVCCLTLSKSEVEVEVDVGVSLLGEMLSVYCKDENFFILWDTRIFDCPSNSYPENGITGIIAYCSCDGLVLIRIWSDPNAEQSSILVLWNPSTRESVLLPKSSLSSTVDDDIDVGSTYGLPYDSTSDDYKVLEIDMSGHNNNEILSLKNCSWSIIDHKTSGRTDARQHSCLVVNIDHKVLRHSLGVQINSRYFKLQSRLYRDRQRASRAFTVRERSSRLGPPVRVVTNLISKHGSWFQGVCEIASGRVLFMDRQRASRAFTVRKCSSRPGLPVRVMTNLISKHGSWSQGVCEIASGRVFFMDDMYGEIPLPDIICSLTPSKFRFDVDDHVGVSMLRGMLGVYYKDKDENLFNLWVMKNYGVQNSWMKLFTIPIGTNVLKIIPMYMYSDNEVLLCFVKEGLVRAECVYRVISCGSFGLSDRM</sequence>
<reference evidence="3 4" key="2">
    <citation type="journal article" date="2017" name="Genome Biol.">
        <title>New reference genome sequences of hot pepper reveal the massive evolution of plant disease-resistance genes by retroduplication.</title>
        <authorList>
            <person name="Kim S."/>
            <person name="Park J."/>
            <person name="Yeom S.I."/>
            <person name="Kim Y.M."/>
            <person name="Seo E."/>
            <person name="Kim K.T."/>
            <person name="Kim M.S."/>
            <person name="Lee J.M."/>
            <person name="Cheong K."/>
            <person name="Shin H.S."/>
            <person name="Kim S.B."/>
            <person name="Han K."/>
            <person name="Lee J."/>
            <person name="Park M."/>
            <person name="Lee H.A."/>
            <person name="Lee H.Y."/>
            <person name="Lee Y."/>
            <person name="Oh S."/>
            <person name="Lee J.H."/>
            <person name="Choi E."/>
            <person name="Choi E."/>
            <person name="Lee S.E."/>
            <person name="Jeon J."/>
            <person name="Kim H."/>
            <person name="Choi G."/>
            <person name="Song H."/>
            <person name="Lee J."/>
            <person name="Lee S.C."/>
            <person name="Kwon J.K."/>
            <person name="Lee H.Y."/>
            <person name="Koo N."/>
            <person name="Hong Y."/>
            <person name="Kim R.W."/>
            <person name="Kang W.H."/>
            <person name="Huh J.H."/>
            <person name="Kang B.C."/>
            <person name="Yang T.J."/>
            <person name="Lee Y.H."/>
            <person name="Bennetzen J.L."/>
            <person name="Choi D."/>
        </authorList>
    </citation>
    <scope>NUCLEOTIDE SEQUENCE [LARGE SCALE GENOMIC DNA]</scope>
    <source>
        <strain evidence="4">cv. CM334</strain>
    </source>
</reference>
<comment type="caution">
    <text evidence="3">The sequence shown here is derived from an EMBL/GenBank/DDBJ whole genome shotgun (WGS) entry which is preliminary data.</text>
</comment>
<feature type="domain" description="F-box associated beta-propeller type 3" evidence="2">
    <location>
        <begin position="33"/>
        <end position="131"/>
    </location>
</feature>
<evidence type="ECO:0000259" key="2">
    <source>
        <dbReference type="Pfam" id="PF08268"/>
    </source>
</evidence>
<reference evidence="3 4" key="1">
    <citation type="journal article" date="2014" name="Nat. Genet.">
        <title>Genome sequence of the hot pepper provides insights into the evolution of pungency in Capsicum species.</title>
        <authorList>
            <person name="Kim S."/>
            <person name="Park M."/>
            <person name="Yeom S.I."/>
            <person name="Kim Y.M."/>
            <person name="Lee J.M."/>
            <person name="Lee H.A."/>
            <person name="Seo E."/>
            <person name="Choi J."/>
            <person name="Cheong K."/>
            <person name="Kim K.T."/>
            <person name="Jung K."/>
            <person name="Lee G.W."/>
            <person name="Oh S.K."/>
            <person name="Bae C."/>
            <person name="Kim S.B."/>
            <person name="Lee H.Y."/>
            <person name="Kim S.Y."/>
            <person name="Kim M.S."/>
            <person name="Kang B.C."/>
            <person name="Jo Y.D."/>
            <person name="Yang H.B."/>
            <person name="Jeong H.J."/>
            <person name="Kang W.H."/>
            <person name="Kwon J.K."/>
            <person name="Shin C."/>
            <person name="Lim J.Y."/>
            <person name="Park J.H."/>
            <person name="Huh J.H."/>
            <person name="Kim J.S."/>
            <person name="Kim B.D."/>
            <person name="Cohen O."/>
            <person name="Paran I."/>
            <person name="Suh M.C."/>
            <person name="Lee S.B."/>
            <person name="Kim Y.K."/>
            <person name="Shin Y."/>
            <person name="Noh S.J."/>
            <person name="Park J."/>
            <person name="Seo Y.S."/>
            <person name="Kwon S.Y."/>
            <person name="Kim H.A."/>
            <person name="Park J.M."/>
            <person name="Kim H.J."/>
            <person name="Choi S.B."/>
            <person name="Bosland P.W."/>
            <person name="Reeves G."/>
            <person name="Jo S.H."/>
            <person name="Lee B.W."/>
            <person name="Cho H.T."/>
            <person name="Choi H.S."/>
            <person name="Lee M.S."/>
            <person name="Yu Y."/>
            <person name="Do Choi Y."/>
            <person name="Park B.S."/>
            <person name="van Deynze A."/>
            <person name="Ashrafi H."/>
            <person name="Hill T."/>
            <person name="Kim W.T."/>
            <person name="Pai H.S."/>
            <person name="Ahn H.K."/>
            <person name="Yeam I."/>
            <person name="Giovannoni J.J."/>
            <person name="Rose J.K."/>
            <person name="Sorensen I."/>
            <person name="Lee S.J."/>
            <person name="Kim R.W."/>
            <person name="Choi I.Y."/>
            <person name="Choi B.S."/>
            <person name="Lim J.S."/>
            <person name="Lee Y.H."/>
            <person name="Choi D."/>
        </authorList>
    </citation>
    <scope>NUCLEOTIDE SEQUENCE [LARGE SCALE GENOMIC DNA]</scope>
    <source>
        <strain evidence="4">cv. CM334</strain>
    </source>
</reference>
<dbReference type="InterPro" id="IPR017451">
    <property type="entry name" value="F-box-assoc_interact_dom"/>
</dbReference>
<accession>A0A2G3ACV5</accession>
<dbReference type="PANTHER" id="PTHR31790">
    <property type="entry name" value="OS02G0783600 PROTEIN"/>
    <property type="match status" value="1"/>
</dbReference>
<organism evidence="3 4">
    <name type="scientific">Capsicum annuum</name>
    <name type="common">Capsicum pepper</name>
    <dbReference type="NCBI Taxonomy" id="4072"/>
    <lineage>
        <taxon>Eukaryota</taxon>
        <taxon>Viridiplantae</taxon>
        <taxon>Streptophyta</taxon>
        <taxon>Embryophyta</taxon>
        <taxon>Tracheophyta</taxon>
        <taxon>Spermatophyta</taxon>
        <taxon>Magnoliopsida</taxon>
        <taxon>eudicotyledons</taxon>
        <taxon>Gunneridae</taxon>
        <taxon>Pentapetalae</taxon>
        <taxon>asterids</taxon>
        <taxon>lamiids</taxon>
        <taxon>Solanales</taxon>
        <taxon>Solanaceae</taxon>
        <taxon>Solanoideae</taxon>
        <taxon>Capsiceae</taxon>
        <taxon>Capsicum</taxon>
    </lineage>
</organism>
<dbReference type="EMBL" id="AYRZ02000002">
    <property type="protein sequence ID" value="PHT92082.1"/>
    <property type="molecule type" value="Genomic_DNA"/>
</dbReference>
<evidence type="ECO:0000313" key="4">
    <source>
        <dbReference type="Proteomes" id="UP000222542"/>
    </source>
</evidence>
<name>A0A2G3ACV5_CAPAN</name>
<evidence type="ECO:0000256" key="1">
    <source>
        <dbReference type="SAM" id="MobiDB-lite"/>
    </source>
</evidence>
<dbReference type="Pfam" id="PF08268">
    <property type="entry name" value="FBA_3"/>
    <property type="match status" value="1"/>
</dbReference>
<dbReference type="AlphaFoldDB" id="A0A2G3ACV5"/>
<dbReference type="InterPro" id="IPR052361">
    <property type="entry name" value="F-box_domain"/>
</dbReference>
<dbReference type="NCBIfam" id="TIGR01640">
    <property type="entry name" value="F_box_assoc_1"/>
    <property type="match status" value="1"/>
</dbReference>
<gene>
    <name evidence="3" type="ORF">T459_07195</name>
</gene>